<gene>
    <name evidence="1" type="ORF">SCF082_LOCUS15289</name>
</gene>
<dbReference type="Proteomes" id="UP001642464">
    <property type="component" value="Unassembled WGS sequence"/>
</dbReference>
<reference evidence="1 2" key="1">
    <citation type="submission" date="2024-02" db="EMBL/GenBank/DDBJ databases">
        <authorList>
            <person name="Chen Y."/>
            <person name="Shah S."/>
            <person name="Dougan E. K."/>
            <person name="Thang M."/>
            <person name="Chan C."/>
        </authorList>
    </citation>
    <scope>NUCLEOTIDE SEQUENCE [LARGE SCALE GENOMIC DNA]</scope>
</reference>
<organism evidence="1 2">
    <name type="scientific">Durusdinium trenchii</name>
    <dbReference type="NCBI Taxonomy" id="1381693"/>
    <lineage>
        <taxon>Eukaryota</taxon>
        <taxon>Sar</taxon>
        <taxon>Alveolata</taxon>
        <taxon>Dinophyceae</taxon>
        <taxon>Suessiales</taxon>
        <taxon>Symbiodiniaceae</taxon>
        <taxon>Durusdinium</taxon>
    </lineage>
</organism>
<feature type="non-terminal residue" evidence="1">
    <location>
        <position position="1"/>
    </location>
</feature>
<feature type="non-terminal residue" evidence="1">
    <location>
        <position position="100"/>
    </location>
</feature>
<protein>
    <submittedName>
        <fullName evidence="1">Uncharacterized protein</fullName>
    </submittedName>
</protein>
<accession>A0ABP0K3S0</accession>
<dbReference type="EMBL" id="CAXAMM010009778">
    <property type="protein sequence ID" value="CAK9021308.1"/>
    <property type="molecule type" value="Genomic_DNA"/>
</dbReference>
<comment type="caution">
    <text evidence="1">The sequence shown here is derived from an EMBL/GenBank/DDBJ whole genome shotgun (WGS) entry which is preliminary data.</text>
</comment>
<evidence type="ECO:0000313" key="2">
    <source>
        <dbReference type="Proteomes" id="UP001642464"/>
    </source>
</evidence>
<keyword evidence="2" id="KW-1185">Reference proteome</keyword>
<proteinExistence type="predicted"/>
<name>A0ABP0K3S0_9DINO</name>
<sequence>LWSLHHLRWARAPHCLAYPWRPMALASDLEEFVRPEEEEEELPDPVERCRTRLRKRRRKVTASLRRALEEDERGRAERQEAHEERLKRLMTERWQRRKRE</sequence>
<evidence type="ECO:0000313" key="1">
    <source>
        <dbReference type="EMBL" id="CAK9021308.1"/>
    </source>
</evidence>